<dbReference type="Gene3D" id="3.90.180.10">
    <property type="entry name" value="Medium-chain alcohol dehydrogenases, catalytic domain"/>
    <property type="match status" value="1"/>
</dbReference>
<comment type="subcellular location">
    <subcellularLocation>
        <location evidence="1">Peroxisome</location>
    </subcellularLocation>
</comment>
<keyword evidence="4" id="KW-0843">Virulence</keyword>
<dbReference type="InterPro" id="IPR013154">
    <property type="entry name" value="ADH-like_N"/>
</dbReference>
<dbReference type="InterPro" id="IPR036291">
    <property type="entry name" value="NAD(P)-bd_dom_sf"/>
</dbReference>
<dbReference type="CDD" id="cd08267">
    <property type="entry name" value="MDR1"/>
    <property type="match status" value="1"/>
</dbReference>
<evidence type="ECO:0000259" key="6">
    <source>
        <dbReference type="SMART" id="SM00829"/>
    </source>
</evidence>
<dbReference type="GO" id="GO:0052689">
    <property type="term" value="F:carboxylic ester hydrolase activity"/>
    <property type="evidence" value="ECO:0007669"/>
    <property type="project" value="TreeGrafter"/>
</dbReference>
<dbReference type="AlphaFoldDB" id="A0A364N4B7"/>
<keyword evidence="3" id="KW-0378">Hydrolase</keyword>
<dbReference type="SUPFAM" id="SSF50129">
    <property type="entry name" value="GroES-like"/>
    <property type="match status" value="1"/>
</dbReference>
<dbReference type="InterPro" id="IPR000073">
    <property type="entry name" value="AB_hydrolase_1"/>
</dbReference>
<dbReference type="Pfam" id="PF08240">
    <property type="entry name" value="ADH_N"/>
    <property type="match status" value="1"/>
</dbReference>
<keyword evidence="5" id="KW-0576">Peroxisome</keyword>
<evidence type="ECO:0000256" key="2">
    <source>
        <dbReference type="ARBA" id="ARBA00005668"/>
    </source>
</evidence>
<sequence length="757" mass="82928">MRDKPSSPSEQNGITHETLRLITFTKLLVPAPSNTILAAFNSPSSVIYHLSAIQMSTTMRGWQFQASSKPFVESLSISPSGIPIPSIKDDEVLVESYATGLNAIDYKILELGLITRLVFPSLTPGLDIHGRVAKIGSKVSKFREGDIVFGGIAPGSKHGALAEYLPVSQDTLAKAPEGLKRDDFVAIASVGMTVLAGLQPHAKPGNKVFINGGSGGTGVAAVQIAKILGYDVTASCSTANVDLVKSLGADTVLDYKSAPIVDQLKDSGAMFDLILDNVGEPANLYRVSSHFLRPEGKFYQVGLGMNLSAGLQFFRNKLAGLLNWGKREYVFITGKSETAVYEQLGAWMADGKLRAVIDSTWEFEDVPKAYERLKTGRAKGKVVVHVKDDISWSIASLMWKCGISRKEGQGRPERPADCGMTSGLAVQKVRKPSEIHDRQTFNMRSLVRSIEPLSASLSPLKHAKLTRAFNAIPPPTWTRSFHASANLRIVDLAYKLHDDSGKAKGDPIVIIHGLFGTKRNNQSVGNAFARILKRPVYAIDTRNHGESPHDKVHTYTALAEDVEAFLKKHELKNATLIGHSMGAKTVMTMALRNPDCCANIIPVDNAPVDAALSSDFPKYAEGMQHVEKSQPKSQKEADKLMEPYAKDLPVRQFLLANLVRSEPGQPLKFRIPVSILTKALNNMADFPFTNPDEASFSKRALFIRGTKSHYVSDETLPIIGRFFPRFELVDVEAGHWVISEKPEEFINAVVEFLQEKE</sequence>
<dbReference type="GO" id="GO:0016491">
    <property type="term" value="F:oxidoreductase activity"/>
    <property type="evidence" value="ECO:0007669"/>
    <property type="project" value="InterPro"/>
</dbReference>
<dbReference type="PANTHER" id="PTHR46118:SF4">
    <property type="entry name" value="PROTEIN ABHD11"/>
    <property type="match status" value="1"/>
</dbReference>
<gene>
    <name evidence="7" type="ORF">DDE83_004802</name>
</gene>
<dbReference type="Proteomes" id="UP000249619">
    <property type="component" value="Unassembled WGS sequence"/>
</dbReference>
<dbReference type="InterPro" id="IPR029058">
    <property type="entry name" value="AB_hydrolase_fold"/>
</dbReference>
<dbReference type="SMART" id="SM00829">
    <property type="entry name" value="PKS_ER"/>
    <property type="match status" value="1"/>
</dbReference>
<dbReference type="SUPFAM" id="SSF51735">
    <property type="entry name" value="NAD(P)-binding Rossmann-fold domains"/>
    <property type="match status" value="1"/>
</dbReference>
<evidence type="ECO:0000313" key="7">
    <source>
        <dbReference type="EMBL" id="RAR11044.1"/>
    </source>
</evidence>
<evidence type="ECO:0000256" key="5">
    <source>
        <dbReference type="ARBA" id="ARBA00023140"/>
    </source>
</evidence>
<feature type="domain" description="Enoyl reductase (ER)" evidence="6">
    <location>
        <begin position="72"/>
        <end position="384"/>
    </location>
</feature>
<dbReference type="Gene3D" id="3.40.50.720">
    <property type="entry name" value="NAD(P)-binding Rossmann-like Domain"/>
    <property type="match status" value="1"/>
</dbReference>
<dbReference type="Pfam" id="PF00561">
    <property type="entry name" value="Abhydrolase_1"/>
    <property type="match status" value="1"/>
</dbReference>
<name>A0A364N4B7_STELY</name>
<keyword evidence="8" id="KW-1185">Reference proteome</keyword>
<proteinExistence type="inferred from homology"/>
<evidence type="ECO:0000256" key="3">
    <source>
        <dbReference type="ARBA" id="ARBA00022801"/>
    </source>
</evidence>
<dbReference type="EMBL" id="QGDH01000061">
    <property type="protein sequence ID" value="RAR11044.1"/>
    <property type="molecule type" value="Genomic_DNA"/>
</dbReference>
<dbReference type="InterPro" id="IPR011032">
    <property type="entry name" value="GroES-like_sf"/>
</dbReference>
<comment type="similarity">
    <text evidence="2">Belongs to the AB hydrolase superfamily. AKT2 hydrolase family.</text>
</comment>
<dbReference type="Gene3D" id="3.40.50.1820">
    <property type="entry name" value="alpha/beta hydrolase"/>
    <property type="match status" value="1"/>
</dbReference>
<evidence type="ECO:0000313" key="8">
    <source>
        <dbReference type="Proteomes" id="UP000249619"/>
    </source>
</evidence>
<dbReference type="InterPro" id="IPR020843">
    <property type="entry name" value="ER"/>
</dbReference>
<dbReference type="FunFam" id="3.40.50.1820:FF:000039">
    <property type="entry name" value="Esterase ybfF"/>
    <property type="match status" value="1"/>
</dbReference>
<dbReference type="OrthoDB" id="8119704at2759"/>
<dbReference type="GO" id="GO:0005739">
    <property type="term" value="C:mitochondrion"/>
    <property type="evidence" value="ECO:0007669"/>
    <property type="project" value="TreeGrafter"/>
</dbReference>
<dbReference type="PANTHER" id="PTHR46118">
    <property type="entry name" value="PROTEIN ABHD11"/>
    <property type="match status" value="1"/>
</dbReference>
<organism evidence="7 8">
    <name type="scientific">Stemphylium lycopersici</name>
    <name type="common">Tomato gray leaf spot disease fungus</name>
    <name type="synonym">Thyrospora lycopersici</name>
    <dbReference type="NCBI Taxonomy" id="183478"/>
    <lineage>
        <taxon>Eukaryota</taxon>
        <taxon>Fungi</taxon>
        <taxon>Dikarya</taxon>
        <taxon>Ascomycota</taxon>
        <taxon>Pezizomycotina</taxon>
        <taxon>Dothideomycetes</taxon>
        <taxon>Pleosporomycetidae</taxon>
        <taxon>Pleosporales</taxon>
        <taxon>Pleosporineae</taxon>
        <taxon>Pleosporaceae</taxon>
        <taxon>Stemphylium</taxon>
    </lineage>
</organism>
<evidence type="ECO:0000256" key="4">
    <source>
        <dbReference type="ARBA" id="ARBA00023026"/>
    </source>
</evidence>
<protein>
    <submittedName>
        <fullName evidence="7">Zinc alcohol dehydrogenase</fullName>
    </submittedName>
</protein>
<accession>A0A364N4B7</accession>
<dbReference type="GO" id="GO:0005777">
    <property type="term" value="C:peroxisome"/>
    <property type="evidence" value="ECO:0007669"/>
    <property type="project" value="UniProtKB-SubCell"/>
</dbReference>
<comment type="caution">
    <text evidence="7">The sequence shown here is derived from an EMBL/GenBank/DDBJ whole genome shotgun (WGS) entry which is preliminary data.</text>
</comment>
<dbReference type="Pfam" id="PF13602">
    <property type="entry name" value="ADH_zinc_N_2"/>
    <property type="match status" value="1"/>
</dbReference>
<evidence type="ECO:0000256" key="1">
    <source>
        <dbReference type="ARBA" id="ARBA00004275"/>
    </source>
</evidence>
<reference evidence="8" key="1">
    <citation type="submission" date="2018-05" db="EMBL/GenBank/DDBJ databases">
        <title>Draft genome sequence of Stemphylium lycopersici strain CIDEFI 213.</title>
        <authorList>
            <person name="Medina R."/>
            <person name="Franco M.E.E."/>
            <person name="Lucentini C.G."/>
            <person name="Saparrat M.C.N."/>
            <person name="Balatti P.A."/>
        </authorList>
    </citation>
    <scope>NUCLEOTIDE SEQUENCE [LARGE SCALE GENOMIC DNA]</scope>
    <source>
        <strain evidence="8">CIDEFI 213</strain>
    </source>
</reference>
<dbReference type="SUPFAM" id="SSF53474">
    <property type="entry name" value="alpha/beta-Hydrolases"/>
    <property type="match status" value="1"/>
</dbReference>
<dbReference type="STRING" id="183478.A0A364N4B7"/>